<gene>
    <name evidence="1" type="ORF">NPIL_435931</name>
</gene>
<name>A0A8X6QL87_NEPPI</name>
<comment type="caution">
    <text evidence="1">The sequence shown here is derived from an EMBL/GenBank/DDBJ whole genome shotgun (WGS) entry which is preliminary data.</text>
</comment>
<dbReference type="Proteomes" id="UP000887013">
    <property type="component" value="Unassembled WGS sequence"/>
</dbReference>
<evidence type="ECO:0000313" key="1">
    <source>
        <dbReference type="EMBL" id="GFU20620.1"/>
    </source>
</evidence>
<proteinExistence type="predicted"/>
<dbReference type="AlphaFoldDB" id="A0A8X6QL87"/>
<organism evidence="1 2">
    <name type="scientific">Nephila pilipes</name>
    <name type="common">Giant wood spider</name>
    <name type="synonym">Nephila maculata</name>
    <dbReference type="NCBI Taxonomy" id="299642"/>
    <lineage>
        <taxon>Eukaryota</taxon>
        <taxon>Metazoa</taxon>
        <taxon>Ecdysozoa</taxon>
        <taxon>Arthropoda</taxon>
        <taxon>Chelicerata</taxon>
        <taxon>Arachnida</taxon>
        <taxon>Araneae</taxon>
        <taxon>Araneomorphae</taxon>
        <taxon>Entelegynae</taxon>
        <taxon>Araneoidea</taxon>
        <taxon>Nephilidae</taxon>
        <taxon>Nephila</taxon>
    </lineage>
</organism>
<sequence>MEKREDLAQLRSVRYGMIGTKDGSDHVHHVSQLLRREYDSIALPLPSKEIDVPIFLTEKMPHQSFNLVISPKSAETLPRISLVSLAELDAIEGRC</sequence>
<protein>
    <submittedName>
        <fullName evidence="1">Uncharacterized protein</fullName>
    </submittedName>
</protein>
<keyword evidence="2" id="KW-1185">Reference proteome</keyword>
<evidence type="ECO:0000313" key="2">
    <source>
        <dbReference type="Proteomes" id="UP000887013"/>
    </source>
</evidence>
<reference evidence="1" key="1">
    <citation type="submission" date="2020-08" db="EMBL/GenBank/DDBJ databases">
        <title>Multicomponent nature underlies the extraordinary mechanical properties of spider dragline silk.</title>
        <authorList>
            <person name="Kono N."/>
            <person name="Nakamura H."/>
            <person name="Mori M."/>
            <person name="Yoshida Y."/>
            <person name="Ohtoshi R."/>
            <person name="Malay A.D."/>
            <person name="Moran D.A.P."/>
            <person name="Tomita M."/>
            <person name="Numata K."/>
            <person name="Arakawa K."/>
        </authorList>
    </citation>
    <scope>NUCLEOTIDE SEQUENCE</scope>
</reference>
<accession>A0A8X6QL87</accession>
<dbReference type="EMBL" id="BMAW01031315">
    <property type="protein sequence ID" value="GFU20620.1"/>
    <property type="molecule type" value="Genomic_DNA"/>
</dbReference>